<dbReference type="InterPro" id="IPR050697">
    <property type="entry name" value="Adenylyl/Guanylyl_Cyclase_3/4"/>
</dbReference>
<evidence type="ECO:0000313" key="2">
    <source>
        <dbReference type="EMBL" id="GGC48071.1"/>
    </source>
</evidence>
<reference evidence="2" key="1">
    <citation type="journal article" date="2014" name="Int. J. Syst. Evol. Microbiol.">
        <title>Complete genome sequence of Corynebacterium casei LMG S-19264T (=DSM 44701T), isolated from a smear-ripened cheese.</title>
        <authorList>
            <consortium name="US DOE Joint Genome Institute (JGI-PGF)"/>
            <person name="Walter F."/>
            <person name="Albersmeier A."/>
            <person name="Kalinowski J."/>
            <person name="Ruckert C."/>
        </authorList>
    </citation>
    <scope>NUCLEOTIDE SEQUENCE</scope>
    <source>
        <strain evidence="2">CGMCC 1.12919</strain>
    </source>
</reference>
<dbReference type="InterPro" id="IPR029787">
    <property type="entry name" value="Nucleotide_cyclase"/>
</dbReference>
<dbReference type="Gene3D" id="3.30.70.1230">
    <property type="entry name" value="Nucleotide cyclase"/>
    <property type="match status" value="1"/>
</dbReference>
<dbReference type="SMART" id="SM00044">
    <property type="entry name" value="CYCc"/>
    <property type="match status" value="1"/>
</dbReference>
<organism evidence="2 3">
    <name type="scientific">Chelatococcus reniformis</name>
    <dbReference type="NCBI Taxonomy" id="1494448"/>
    <lineage>
        <taxon>Bacteria</taxon>
        <taxon>Pseudomonadati</taxon>
        <taxon>Pseudomonadota</taxon>
        <taxon>Alphaproteobacteria</taxon>
        <taxon>Hyphomicrobiales</taxon>
        <taxon>Chelatococcaceae</taxon>
        <taxon>Chelatococcus</taxon>
    </lineage>
</organism>
<reference evidence="2" key="2">
    <citation type="submission" date="2020-09" db="EMBL/GenBank/DDBJ databases">
        <authorList>
            <person name="Sun Q."/>
            <person name="Zhou Y."/>
        </authorList>
    </citation>
    <scope>NUCLEOTIDE SEQUENCE</scope>
    <source>
        <strain evidence="2">CGMCC 1.12919</strain>
    </source>
</reference>
<feature type="domain" description="Guanylate cyclase" evidence="1">
    <location>
        <begin position="307"/>
        <end position="425"/>
    </location>
</feature>
<dbReference type="PANTHER" id="PTHR43081">
    <property type="entry name" value="ADENYLATE CYCLASE, TERMINAL-DIFFERENTIATION SPECIFIC-RELATED"/>
    <property type="match status" value="1"/>
</dbReference>
<dbReference type="Pfam" id="PF19363">
    <property type="entry name" value="DUF5939"/>
    <property type="match status" value="1"/>
</dbReference>
<dbReference type="SUPFAM" id="SSF55073">
    <property type="entry name" value="Nucleotide cyclase"/>
    <property type="match status" value="1"/>
</dbReference>
<proteinExistence type="predicted"/>
<dbReference type="Proteomes" id="UP000637002">
    <property type="component" value="Unassembled WGS sequence"/>
</dbReference>
<dbReference type="EMBL" id="BMGG01000001">
    <property type="protein sequence ID" value="GGC48071.1"/>
    <property type="molecule type" value="Genomic_DNA"/>
</dbReference>
<keyword evidence="3" id="KW-1185">Reference proteome</keyword>
<evidence type="ECO:0000259" key="1">
    <source>
        <dbReference type="PROSITE" id="PS50125"/>
    </source>
</evidence>
<accession>A0A916TZL5</accession>
<evidence type="ECO:0000313" key="3">
    <source>
        <dbReference type="Proteomes" id="UP000637002"/>
    </source>
</evidence>
<name>A0A916TZL5_9HYPH</name>
<dbReference type="GO" id="GO:0004016">
    <property type="term" value="F:adenylate cyclase activity"/>
    <property type="evidence" value="ECO:0007669"/>
    <property type="project" value="UniProtKB-ARBA"/>
</dbReference>
<protein>
    <submittedName>
        <fullName evidence="2">Adenylate cyclase</fullName>
    </submittedName>
</protein>
<dbReference type="Pfam" id="PF00211">
    <property type="entry name" value="Guanylate_cyc"/>
    <property type="match status" value="1"/>
</dbReference>
<gene>
    <name evidence="2" type="primary">cyaH</name>
    <name evidence="2" type="ORF">GCM10010994_04020</name>
</gene>
<dbReference type="AlphaFoldDB" id="A0A916TZL5"/>
<dbReference type="InterPro" id="IPR045983">
    <property type="entry name" value="GUC-dom-containing_N"/>
</dbReference>
<dbReference type="PROSITE" id="PS50125">
    <property type="entry name" value="GUANYLATE_CYCLASE_2"/>
    <property type="match status" value="1"/>
</dbReference>
<dbReference type="InterPro" id="IPR001054">
    <property type="entry name" value="A/G_cyclase"/>
</dbReference>
<dbReference type="GO" id="GO:0035556">
    <property type="term" value="P:intracellular signal transduction"/>
    <property type="evidence" value="ECO:0007669"/>
    <property type="project" value="InterPro"/>
</dbReference>
<sequence length="475" mass="51489">MGYGAPMPDADALFDALHRSAAPAAAIAVAALVRNGSDAALARINALGFAAEHGLDEEQAIAALLHAARLGLFEMSWNILCPSCCGVLDANTTLRSVRQQDYHCAFCALTSEPNLDDTVEVSFAVSPRVRRISGHDPDRLSFWDYHRQVFFGSGVVFPEGEAFDELSREATLEALELQPGEKAILSLTVPAYPIIIFDAVSHEAHVIDIAGAAANARQEQAVVFSGVRGQVGRSSLAPGPLRLSLDNRTERRILPGVFVARPELEGLIGHRRPFLTAKRLLSNQTFRDLYRTETLDVEQRLKILSLTFLFTDLKGSTQLYGRVGDLVAYDLVRAHFQILSEIVASEAGAVVKTIGDAVMATFPAPHRAVAAALRMRAAMRQLNQRRGAQDLVLKIGIHEGPCLAVNLNDRQDYFGQTVNIASRVQELATGDSIIATDTVVNHADAARVLTDHGVAATPWEVSIRDVEGVRVFAMA</sequence>
<comment type="caution">
    <text evidence="2">The sequence shown here is derived from an EMBL/GenBank/DDBJ whole genome shotgun (WGS) entry which is preliminary data.</text>
</comment>
<dbReference type="PANTHER" id="PTHR43081:SF19">
    <property type="entry name" value="PH-SENSITIVE ADENYLATE CYCLASE RV1264"/>
    <property type="match status" value="1"/>
</dbReference>
<dbReference type="GO" id="GO:0006171">
    <property type="term" value="P:cAMP biosynthetic process"/>
    <property type="evidence" value="ECO:0007669"/>
    <property type="project" value="TreeGrafter"/>
</dbReference>
<dbReference type="CDD" id="cd07302">
    <property type="entry name" value="CHD"/>
    <property type="match status" value="1"/>
</dbReference>